<dbReference type="GO" id="GO:0004176">
    <property type="term" value="F:ATP-dependent peptidase activity"/>
    <property type="evidence" value="ECO:0007669"/>
    <property type="project" value="TreeGrafter"/>
</dbReference>
<keyword evidence="2" id="KW-0934">Plastid</keyword>
<protein>
    <submittedName>
        <fullName evidence="2">ORF1260</fullName>
    </submittedName>
</protein>
<organism evidence="2">
    <name type="scientific">Ostreococcus tauri</name>
    <name type="common">Marine green alga</name>
    <dbReference type="NCBI Taxonomy" id="70448"/>
    <lineage>
        <taxon>Eukaryota</taxon>
        <taxon>Viridiplantae</taxon>
        <taxon>Chlorophyta</taxon>
        <taxon>Mamiellophyceae</taxon>
        <taxon>Mamiellales</taxon>
        <taxon>Bathycoccaceae</taxon>
        <taxon>Ostreococcus</taxon>
    </lineage>
</organism>
<dbReference type="RefSeq" id="YP_717220.1">
    <property type="nucleotide sequence ID" value="NC_008289.1"/>
</dbReference>
<dbReference type="GO" id="GO:0006508">
    <property type="term" value="P:proteolysis"/>
    <property type="evidence" value="ECO:0007669"/>
    <property type="project" value="TreeGrafter"/>
</dbReference>
<feature type="domain" description="ATPase AAA-type core" evidence="1">
    <location>
        <begin position="768"/>
        <end position="901"/>
    </location>
</feature>
<dbReference type="EMBL" id="KF285523">
    <property type="protein sequence ID" value="AGW30554.1"/>
    <property type="molecule type" value="Genomic_DNA"/>
</dbReference>
<dbReference type="Pfam" id="PF00004">
    <property type="entry name" value="AAA"/>
    <property type="match status" value="1"/>
</dbReference>
<dbReference type="InterPro" id="IPR027417">
    <property type="entry name" value="P-loop_NTPase"/>
</dbReference>
<dbReference type="EMBL" id="KC990831">
    <property type="protein sequence ID" value="AGR88191.1"/>
    <property type="molecule type" value="Genomic_DNA"/>
</dbReference>
<dbReference type="GeneID" id="4238835"/>
<dbReference type="Gene3D" id="1.10.8.60">
    <property type="match status" value="1"/>
</dbReference>
<dbReference type="SMR" id="S5PS49"/>
<dbReference type="EMBL" id="KF285533">
    <property type="protein sequence ID" value="AGW31166.1"/>
    <property type="molecule type" value="Genomic_DNA"/>
</dbReference>
<evidence type="ECO:0000259" key="1">
    <source>
        <dbReference type="Pfam" id="PF00004"/>
    </source>
</evidence>
<sequence length="1260" mass="144870">MTQENNNSTNLKTVIIPFHEFIANELGNNCIKPNDEILTVLLKREEWEGHEDGGETPTELSDRVKNWQPYDARKDRQQLTRVEQIQYQLKYGVKSLQLILGQAFYRISLVNAIMHRQYEQGVKVTSRGRAKNILGVVKWNATYWPQYLKYYGFSGILNYCLTVLDYRRVFQLSVFTIAMGAGIMRFGLAQKLTKTQPTYVISAEKFSVQPKSKSEQNLLMEKVFGKKLPKALENPIVLYVEPLGLTNIQLRDEGTKEITNYPFIGLTPETLTTHRSARPMVPTYEGLEKFDADYLKAIRAASYLIDQETLKNVIDTGTVSKNSIHSPNFFEKVDLNFFEYEEFDEKTDNNQSSVQELSQFFNPKMIRTLSTEGISLGTQPDWKMAGPKLQTNTLAVNDVYPLIDKYWSESKADQIHKTSADFQLENSVGKLTSAAYRTESEFDFNDLEDFDGLEVDEWDDFYFDRKSFRAKTAERENEKFNEFLMQTSMDELGLYKNGFPSLELKRINENLTKEQFKDLELIGGLLPSIFTWYAFYTLYQFRLNYIYNVRKKPEPILYTRLDHFGRLQNKVKLNEVVGIDGGGEAFDKLFSALQRARGMGLYLPTVLLTIWESSLSPLIPGELDNWLLTQRNKVRMNFIKHTTSKVDFLMPEVTLAQKMLSDPDKTSGYESRFHFLTHAVDSAINKMDAFEKSNSKMLSNLELTLQESKTKMSKIRHLQGLLPIMKVKELFKVTLKLLQLIENELSHSPVISALKPGRYGLNTLPKGMLLVGDPGNGRSFLARAIASESRLPVFKTESTRFLDVKFGVMRLMSLFRRVRDQAPGILFIRDIDLITIDRERTNSPELIQLTTQFLICFDGYYIGSEARPTQRKIFTLGSVSDITRMDPACLRSGRFEWVVNLRKPILGERKFLLLQKASQSPVQIDATIAWNYFGLMSEGFTNAEVVSIVNNSTLQAIRKNEFVHTNESLNEGLNSIFQLRWNQTVSKAADEGFFNELHLSEVINSNKLTVDYTMNEKERPFKTKCMHLLTTVKNWSPKNNPTEISSLRMQNIGMSIQTQPVDYSQELIVELLDFMAEGAFIRQLRRCSPANTFVTQTSYSGQLGERLNKTFLKGCLNYRMENTLALIENPTQGLKTLSGTISWEALNKTALKDLQQRTALFTSWYKSRMFCQLKPDQRSLTNRYGYNPNYQQTGSSSMNRFKDRIKARLRESTHQAHPLYAMSGSIRGTFGSRGYETRLQRPLTGPVTQMSQEFLNIQFK</sequence>
<dbReference type="Gene3D" id="3.40.50.300">
    <property type="entry name" value="P-loop containing nucleotide triphosphate hydrolases"/>
    <property type="match status" value="1"/>
</dbReference>
<dbReference type="GO" id="GO:0005524">
    <property type="term" value="F:ATP binding"/>
    <property type="evidence" value="ECO:0007669"/>
    <property type="project" value="InterPro"/>
</dbReference>
<evidence type="ECO:0000313" key="6">
    <source>
        <dbReference type="EMBL" id="AGW31166.1"/>
    </source>
</evidence>
<dbReference type="PANTHER" id="PTHR23076:SF97">
    <property type="entry name" value="ATP-DEPENDENT ZINC METALLOPROTEASE YME1L1"/>
    <property type="match status" value="1"/>
</dbReference>
<dbReference type="KEGG" id="ota:OstapCp17"/>
<gene>
    <name evidence="3" type="primary">orf1260</name>
    <name evidence="2" type="ORF">OtCpg00170</name>
</gene>
<dbReference type="GO" id="GO:0016887">
    <property type="term" value="F:ATP hydrolysis activity"/>
    <property type="evidence" value="ECO:0007669"/>
    <property type="project" value="InterPro"/>
</dbReference>
<dbReference type="AlphaFoldDB" id="S5PS49"/>
<dbReference type="InterPro" id="IPR003959">
    <property type="entry name" value="ATPase_AAA_core"/>
</dbReference>
<dbReference type="EMBL" id="KF285525">
    <property type="protein sequence ID" value="AGW30676.1"/>
    <property type="molecule type" value="Genomic_DNA"/>
</dbReference>
<reference evidence="2" key="1">
    <citation type="journal article" date="2013" name="Genome Biol. Evol.">
        <title>Organellar Inheritance in the Green Lineage: Insights from Ostreococcus tauri.</title>
        <authorList>
            <person name="Blanc-Mathieu R."/>
            <person name="Sanchez-Ferandin S."/>
            <person name="Eyre-Walker A."/>
            <person name="Piganeau G."/>
        </authorList>
    </citation>
    <scope>NUCLEOTIDE SEQUENCE</scope>
    <source>
        <strain evidence="3">RCC1110</strain>
        <strain evidence="4">RCC1114</strain>
        <strain evidence="5">RCC1118</strain>
        <strain evidence="6">RCC1561</strain>
    </source>
</reference>
<proteinExistence type="predicted"/>
<dbReference type="CDD" id="cd19481">
    <property type="entry name" value="RecA-like_protease"/>
    <property type="match status" value="1"/>
</dbReference>
<dbReference type="SUPFAM" id="SSF52540">
    <property type="entry name" value="P-loop containing nucleoside triphosphate hydrolases"/>
    <property type="match status" value="1"/>
</dbReference>
<evidence type="ECO:0000313" key="5">
    <source>
        <dbReference type="EMBL" id="AGW30922.1"/>
    </source>
</evidence>
<name>S5PS49_OSTTA</name>
<keyword evidence="2" id="KW-0150">Chloroplast</keyword>
<geneLocation type="chloroplast" evidence="2"/>
<dbReference type="PANTHER" id="PTHR23076">
    <property type="entry name" value="METALLOPROTEASE M41 FTSH"/>
    <property type="match status" value="1"/>
</dbReference>
<evidence type="ECO:0000313" key="2">
    <source>
        <dbReference type="EMBL" id="AGR88191.1"/>
    </source>
</evidence>
<evidence type="ECO:0000313" key="4">
    <source>
        <dbReference type="EMBL" id="AGW30676.1"/>
    </source>
</evidence>
<accession>S5PS49</accession>
<dbReference type="EMBL" id="KF285529">
    <property type="protein sequence ID" value="AGW30922.1"/>
    <property type="molecule type" value="Genomic_DNA"/>
</dbReference>
<evidence type="ECO:0000313" key="3">
    <source>
        <dbReference type="EMBL" id="AGW30554.1"/>
    </source>
</evidence>